<feature type="non-terminal residue" evidence="2">
    <location>
        <position position="1"/>
    </location>
</feature>
<reference evidence="2 3" key="1">
    <citation type="journal article" date="2016" name="PLoS ONE">
        <title>A First Insight into the Genome of the Filter-Feeder Mussel Mytilus galloprovincialis.</title>
        <authorList>
            <person name="Murgarella M."/>
            <person name="Puiu D."/>
            <person name="Novoa B."/>
            <person name="Figueras A."/>
            <person name="Posada D."/>
            <person name="Canchaya C."/>
        </authorList>
    </citation>
    <scope>NUCLEOTIDE SEQUENCE [LARGE SCALE GENOMIC DNA]</scope>
    <source>
        <tissue evidence="2">Muscle</tissue>
    </source>
</reference>
<evidence type="ECO:0000313" key="2">
    <source>
        <dbReference type="EMBL" id="OPL07273.1"/>
    </source>
</evidence>
<dbReference type="AlphaFoldDB" id="A0A409V691"/>
<accession>A0A409V691</accession>
<keyword evidence="3" id="KW-1185">Reference proteome</keyword>
<sequence>LTNEESINNQLIVILFTAIPRSKVVTTEPISDAVTTVKTASAFLTTVTNGPDEPIIQTTIDAITTKEPTTHATALTPNVVETTISTAQDTQLKSTTSTVTQTQGCQEKAVS</sequence>
<feature type="compositionally biased region" description="Polar residues" evidence="1">
    <location>
        <begin position="87"/>
        <end position="105"/>
    </location>
</feature>
<organism evidence="2 3">
    <name type="scientific">Mytilus galloprovincialis</name>
    <name type="common">Mediterranean mussel</name>
    <dbReference type="NCBI Taxonomy" id="29158"/>
    <lineage>
        <taxon>Eukaryota</taxon>
        <taxon>Metazoa</taxon>
        <taxon>Spiralia</taxon>
        <taxon>Lophotrochozoa</taxon>
        <taxon>Mollusca</taxon>
        <taxon>Bivalvia</taxon>
        <taxon>Autobranchia</taxon>
        <taxon>Pteriomorphia</taxon>
        <taxon>Mytilida</taxon>
        <taxon>Mytiloidea</taxon>
        <taxon>Mytilidae</taxon>
        <taxon>Mytilinae</taxon>
        <taxon>Mytilus</taxon>
    </lineage>
</organism>
<evidence type="ECO:0000256" key="1">
    <source>
        <dbReference type="SAM" id="MobiDB-lite"/>
    </source>
</evidence>
<name>A0A409V691_MYTGA</name>
<dbReference type="Proteomes" id="UP000266721">
    <property type="component" value="Unassembled WGS sequence"/>
</dbReference>
<dbReference type="EMBL" id="KV626694">
    <property type="protein sequence ID" value="OPL07273.1"/>
    <property type="molecule type" value="Genomic_DNA"/>
</dbReference>
<feature type="region of interest" description="Disordered" evidence="1">
    <location>
        <begin position="87"/>
        <end position="111"/>
    </location>
</feature>
<gene>
    <name evidence="2" type="ORF">AM593_00102</name>
</gene>
<protein>
    <submittedName>
        <fullName evidence="2">Uncharacterized protein</fullName>
    </submittedName>
</protein>
<evidence type="ECO:0000313" key="3">
    <source>
        <dbReference type="Proteomes" id="UP000266721"/>
    </source>
</evidence>
<proteinExistence type="predicted"/>